<comment type="caution">
    <text evidence="4">Lacks conserved residue(s) required for the propagation of feature annotation.</text>
</comment>
<keyword evidence="3" id="KW-0325">Glycoprotein</keyword>
<dbReference type="RefSeq" id="XP_006824121.1">
    <property type="nucleotide sequence ID" value="XM_006824058.1"/>
</dbReference>
<evidence type="ECO:0000313" key="8">
    <source>
        <dbReference type="Proteomes" id="UP000694865"/>
    </source>
</evidence>
<dbReference type="Pfam" id="PF00100">
    <property type="entry name" value="Zona_pellucida"/>
    <property type="match status" value="1"/>
</dbReference>
<evidence type="ECO:0000256" key="1">
    <source>
        <dbReference type="ARBA" id="ARBA00022729"/>
    </source>
</evidence>
<dbReference type="Gene3D" id="2.10.70.10">
    <property type="entry name" value="Complement Module, domain 1"/>
    <property type="match status" value="1"/>
</dbReference>
<evidence type="ECO:0000259" key="7">
    <source>
        <dbReference type="PROSITE" id="PS51034"/>
    </source>
</evidence>
<dbReference type="InterPro" id="IPR042235">
    <property type="entry name" value="ZP-C_dom"/>
</dbReference>
<protein>
    <submittedName>
        <fullName evidence="9">Oncoprotein-induced transcript 3 protein-like</fullName>
    </submittedName>
</protein>
<feature type="domain" description="Sushi" evidence="6">
    <location>
        <begin position="24"/>
        <end position="84"/>
    </location>
</feature>
<keyword evidence="8" id="KW-1185">Reference proteome</keyword>
<dbReference type="InterPro" id="IPR055355">
    <property type="entry name" value="ZP-C"/>
</dbReference>
<evidence type="ECO:0000259" key="6">
    <source>
        <dbReference type="PROSITE" id="PS50923"/>
    </source>
</evidence>
<evidence type="ECO:0000256" key="4">
    <source>
        <dbReference type="PROSITE-ProRule" id="PRU00302"/>
    </source>
</evidence>
<sequence>MPVCVPVDNNIDIDSGSGFDSQARSCSDPGSPKHGYKLTPMVGMNYENGNVIGFACNDGYLLKGSSEIKCENSVWSDDLPFCSGFSVTCSAEDIQVIVLKEYIEYIDASLLSLQDSSCRPKDSETHIEFMIPLKSCGTRVEETDEYFVYSNVLRTPPVPSDSPIKRYPDILIPFQCQYPRRISNNLVHKYEVVNGNTLIDSDAEMGEFHSSLTFYHDNDFSGVYDTETPVTVRLREDVFFGIDVSGNGQAMAEWKMKTETCRGSSSLHPTGKNDEVYTLFDNGCPVDASFRQIQSDNPLGEKFAMQSFRFKDYDLGNEVYIHCDIILCNRSDTHSACDVDCETPELRRRRSDDSMVKTISVSKGPLILLDDDVDEDSTHKTGIFKAKAVGAYTGVIVVGVILLIGLTLIVSKKTKEAQK</sequence>
<organism evidence="8 9">
    <name type="scientific">Saccoglossus kowalevskii</name>
    <name type="common">Acorn worm</name>
    <dbReference type="NCBI Taxonomy" id="10224"/>
    <lineage>
        <taxon>Eukaryota</taxon>
        <taxon>Metazoa</taxon>
        <taxon>Hemichordata</taxon>
        <taxon>Enteropneusta</taxon>
        <taxon>Harrimaniidae</taxon>
        <taxon>Saccoglossus</taxon>
    </lineage>
</organism>
<dbReference type="Proteomes" id="UP000694865">
    <property type="component" value="Unplaced"/>
</dbReference>
<dbReference type="InterPro" id="IPR000436">
    <property type="entry name" value="Sushi_SCR_CCP_dom"/>
</dbReference>
<keyword evidence="5" id="KW-0472">Membrane</keyword>
<dbReference type="GeneID" id="102800529"/>
<dbReference type="Gene3D" id="2.60.40.4100">
    <property type="entry name" value="Zona pellucida, ZP-C domain"/>
    <property type="match status" value="1"/>
</dbReference>
<dbReference type="Pfam" id="PF23344">
    <property type="entry name" value="ZP-N"/>
    <property type="match status" value="1"/>
</dbReference>
<evidence type="ECO:0000256" key="2">
    <source>
        <dbReference type="ARBA" id="ARBA00023157"/>
    </source>
</evidence>
<gene>
    <name evidence="9" type="primary">LOC102800529</name>
</gene>
<feature type="transmembrane region" description="Helical" evidence="5">
    <location>
        <begin position="389"/>
        <end position="410"/>
    </location>
</feature>
<dbReference type="PRINTS" id="PR00023">
    <property type="entry name" value="ZPELLUCIDA"/>
</dbReference>
<keyword evidence="1" id="KW-0732">Signal</keyword>
<evidence type="ECO:0000256" key="3">
    <source>
        <dbReference type="ARBA" id="ARBA00023180"/>
    </source>
</evidence>
<keyword evidence="5" id="KW-1133">Transmembrane helix</keyword>
<dbReference type="SUPFAM" id="SSF57535">
    <property type="entry name" value="Complement control module/SCR domain"/>
    <property type="match status" value="1"/>
</dbReference>
<dbReference type="PROSITE" id="PS50923">
    <property type="entry name" value="SUSHI"/>
    <property type="match status" value="1"/>
</dbReference>
<feature type="domain" description="ZP" evidence="7">
    <location>
        <begin position="88"/>
        <end position="344"/>
    </location>
</feature>
<dbReference type="InterPro" id="IPR055356">
    <property type="entry name" value="ZP-N"/>
</dbReference>
<keyword evidence="5" id="KW-0812">Transmembrane</keyword>
<accession>A0ABM0MVT0</accession>
<name>A0ABM0MVT0_SACKO</name>
<dbReference type="PANTHER" id="PTHR14002:SF43">
    <property type="entry name" value="DELTA-LIKE PROTEIN"/>
    <property type="match status" value="1"/>
</dbReference>
<evidence type="ECO:0000313" key="9">
    <source>
        <dbReference type="RefSeq" id="XP_006824121.1"/>
    </source>
</evidence>
<dbReference type="PANTHER" id="PTHR14002">
    <property type="entry name" value="ENDOGLIN/TGF-BETA RECEPTOR TYPE III"/>
    <property type="match status" value="1"/>
</dbReference>
<proteinExistence type="predicted"/>
<dbReference type="PROSITE" id="PS51034">
    <property type="entry name" value="ZP_2"/>
    <property type="match status" value="1"/>
</dbReference>
<dbReference type="Pfam" id="PF00084">
    <property type="entry name" value="Sushi"/>
    <property type="match status" value="1"/>
</dbReference>
<keyword evidence="2" id="KW-1015">Disulfide bond</keyword>
<dbReference type="SMART" id="SM00032">
    <property type="entry name" value="CCP"/>
    <property type="match status" value="1"/>
</dbReference>
<evidence type="ECO:0000256" key="5">
    <source>
        <dbReference type="SAM" id="Phobius"/>
    </source>
</evidence>
<keyword evidence="4" id="KW-0768">Sushi</keyword>
<dbReference type="SMART" id="SM00241">
    <property type="entry name" value="ZP"/>
    <property type="match status" value="1"/>
</dbReference>
<dbReference type="InterPro" id="IPR035976">
    <property type="entry name" value="Sushi/SCR/CCP_sf"/>
</dbReference>
<dbReference type="CDD" id="cd00033">
    <property type="entry name" value="CCP"/>
    <property type="match status" value="1"/>
</dbReference>
<reference evidence="9" key="1">
    <citation type="submission" date="2025-08" db="UniProtKB">
        <authorList>
            <consortium name="RefSeq"/>
        </authorList>
    </citation>
    <scope>IDENTIFICATION</scope>
    <source>
        <tissue evidence="9">Testes</tissue>
    </source>
</reference>
<dbReference type="InterPro" id="IPR001507">
    <property type="entry name" value="ZP_dom"/>
</dbReference>
<dbReference type="InterPro" id="IPR048290">
    <property type="entry name" value="ZP_chr"/>
</dbReference>
<dbReference type="Gene3D" id="2.60.40.3210">
    <property type="entry name" value="Zona pellucida, ZP-N domain"/>
    <property type="match status" value="1"/>
</dbReference>